<accession>A0A4Y7KN63</accession>
<dbReference type="AlphaFoldDB" id="A0A4Y7KN63"/>
<protein>
    <submittedName>
        <fullName evidence="1">Uncharacterized protein</fullName>
    </submittedName>
</protein>
<evidence type="ECO:0000313" key="1">
    <source>
        <dbReference type="EMBL" id="RZC74306.1"/>
    </source>
</evidence>
<proteinExistence type="predicted"/>
<gene>
    <name evidence="1" type="ORF">C5167_049779</name>
</gene>
<reference evidence="1 2" key="1">
    <citation type="journal article" date="2018" name="Science">
        <title>The opium poppy genome and morphinan production.</title>
        <authorList>
            <person name="Guo L."/>
            <person name="Winzer T."/>
            <person name="Yang X."/>
            <person name="Li Y."/>
            <person name="Ning Z."/>
            <person name="He Z."/>
            <person name="Teodor R."/>
            <person name="Lu Y."/>
            <person name="Bowser T.A."/>
            <person name="Graham I.A."/>
            <person name="Ye K."/>
        </authorList>
    </citation>
    <scope>NUCLEOTIDE SEQUENCE [LARGE SCALE GENOMIC DNA]</scope>
    <source>
        <strain evidence="2">cv. HN1</strain>
        <tissue evidence="1">Leaves</tissue>
    </source>
</reference>
<name>A0A4Y7KN63_PAPSO</name>
<sequence>MGEIERGLRLSWNCRWRPLLVFELRDVDGFAVYQVVEIHGFDKLGEMVQLMEGNRDCGALIVRFSGEKRTEREVLLLYQVKEEMKKGADNIDSDKEWKKPIQGENGRSSDAEIEFARRKQIAGSSWLDDGDQDVYEFERGIRVKEKNKKLLPLIETVVAARNAIEMKAGIEDGSSTVYANGVVQA</sequence>
<dbReference type="EMBL" id="CM010722">
    <property type="protein sequence ID" value="RZC74306.1"/>
    <property type="molecule type" value="Genomic_DNA"/>
</dbReference>
<dbReference type="Proteomes" id="UP000316621">
    <property type="component" value="Chromosome 8"/>
</dbReference>
<evidence type="ECO:0000313" key="2">
    <source>
        <dbReference type="Proteomes" id="UP000316621"/>
    </source>
</evidence>
<dbReference type="Gramene" id="RZC74306">
    <property type="protein sequence ID" value="RZC74306"/>
    <property type="gene ID" value="C5167_049779"/>
</dbReference>
<keyword evidence="2" id="KW-1185">Reference proteome</keyword>
<organism evidence="1 2">
    <name type="scientific">Papaver somniferum</name>
    <name type="common">Opium poppy</name>
    <dbReference type="NCBI Taxonomy" id="3469"/>
    <lineage>
        <taxon>Eukaryota</taxon>
        <taxon>Viridiplantae</taxon>
        <taxon>Streptophyta</taxon>
        <taxon>Embryophyta</taxon>
        <taxon>Tracheophyta</taxon>
        <taxon>Spermatophyta</taxon>
        <taxon>Magnoliopsida</taxon>
        <taxon>Ranunculales</taxon>
        <taxon>Papaveraceae</taxon>
        <taxon>Papaveroideae</taxon>
        <taxon>Papaver</taxon>
    </lineage>
</organism>